<dbReference type="InterPro" id="IPR000873">
    <property type="entry name" value="AMP-dep_synth/lig_dom"/>
</dbReference>
<dbReference type="SUPFAM" id="SSF56801">
    <property type="entry name" value="Acetyl-CoA synthetase-like"/>
    <property type="match status" value="1"/>
</dbReference>
<dbReference type="Pfam" id="PF00501">
    <property type="entry name" value="AMP-binding"/>
    <property type="match status" value="1"/>
</dbReference>
<evidence type="ECO:0000313" key="2">
    <source>
        <dbReference type="EMBL" id="MDC9591983.1"/>
    </source>
</evidence>
<feature type="domain" description="AMP-dependent synthetase/ligase" evidence="1">
    <location>
        <begin position="3"/>
        <end position="74"/>
    </location>
</feature>
<accession>A0ABT5LLI7</accession>
<evidence type="ECO:0000313" key="3">
    <source>
        <dbReference type="Proteomes" id="UP001217178"/>
    </source>
</evidence>
<name>A0ABT5LLI7_9GAMM</name>
<evidence type="ECO:0000259" key="1">
    <source>
        <dbReference type="Pfam" id="PF00501"/>
    </source>
</evidence>
<comment type="caution">
    <text evidence="2">The sequence shown here is derived from an EMBL/GenBank/DDBJ whole genome shotgun (WGS) entry which is preliminary data.</text>
</comment>
<dbReference type="RefSeq" id="WP_273557116.1">
    <property type="nucleotide sequence ID" value="NZ_JAQRFI010000368.1"/>
</dbReference>
<dbReference type="Proteomes" id="UP001217178">
    <property type="component" value="Unassembled WGS sequence"/>
</dbReference>
<gene>
    <name evidence="2" type="ORF">PSI23_22635</name>
</gene>
<reference evidence="2 3" key="1">
    <citation type="submission" date="2023-02" db="EMBL/GenBank/DDBJ databases">
        <title>Entomopathogenic bacteria.</title>
        <authorList>
            <person name="Machado R.A."/>
        </authorList>
    </citation>
    <scope>NUCLEOTIDE SEQUENCE [LARGE SCALE GENOMIC DNA]</scope>
    <source>
        <strain evidence="2 3">XENO-10</strain>
    </source>
</reference>
<dbReference type="EMBL" id="JAQRFI010000368">
    <property type="protein sequence ID" value="MDC9591983.1"/>
    <property type="molecule type" value="Genomic_DNA"/>
</dbReference>
<dbReference type="Gene3D" id="3.40.50.980">
    <property type="match status" value="1"/>
</dbReference>
<organism evidence="2 3">
    <name type="scientific">Xenorhabdus yunnanensis</name>
    <dbReference type="NCBI Taxonomy" id="3025878"/>
    <lineage>
        <taxon>Bacteria</taxon>
        <taxon>Pseudomonadati</taxon>
        <taxon>Pseudomonadota</taxon>
        <taxon>Gammaproteobacteria</taxon>
        <taxon>Enterobacterales</taxon>
        <taxon>Morganellaceae</taxon>
        <taxon>Xenorhabdus</taxon>
    </lineage>
</organism>
<proteinExistence type="predicted"/>
<sequence length="74" mass="8353">MRITPAIQRFLQRAGDCRLHNHYGPTESHVVTAYPLGKDIAQWPTLPPIGRPVANNQIYIFDQYRQPVPLGVTG</sequence>
<dbReference type="Gene3D" id="2.30.38.10">
    <property type="entry name" value="Luciferase, Domain 3"/>
    <property type="match status" value="1"/>
</dbReference>
<feature type="non-terminal residue" evidence="2">
    <location>
        <position position="74"/>
    </location>
</feature>
<protein>
    <submittedName>
        <fullName evidence="2">AMP-binding protein</fullName>
    </submittedName>
</protein>
<keyword evidence="3" id="KW-1185">Reference proteome</keyword>